<comment type="function">
    <text evidence="1">Plays a role in synthesis, processing and/or stability of 23S rRNA.</text>
</comment>
<name>A0A1H8BZJ5_9PROT</name>
<evidence type="ECO:0000256" key="1">
    <source>
        <dbReference type="ARBA" id="ARBA00002868"/>
    </source>
</evidence>
<dbReference type="PANTHER" id="PTHR38099">
    <property type="entry name" value="LARGE RIBOSOMAL RNA SUBUNIT ACCUMULATION PROTEIN YCED"/>
    <property type="match status" value="1"/>
</dbReference>
<comment type="similarity">
    <text evidence="2">Belongs to the DUF177 domain family.</text>
</comment>
<evidence type="ECO:0000313" key="7">
    <source>
        <dbReference type="EMBL" id="SEM87267.1"/>
    </source>
</evidence>
<keyword evidence="4" id="KW-0690">Ribosome biogenesis</keyword>
<evidence type="ECO:0000313" key="8">
    <source>
        <dbReference type="Proteomes" id="UP000199459"/>
    </source>
</evidence>
<reference evidence="7 8" key="1">
    <citation type="submission" date="2016-10" db="EMBL/GenBank/DDBJ databases">
        <authorList>
            <person name="de Groot N.N."/>
        </authorList>
    </citation>
    <scope>NUCLEOTIDE SEQUENCE [LARGE SCALE GENOMIC DNA]</scope>
    <source>
        <strain evidence="7 8">Nm22</strain>
    </source>
</reference>
<dbReference type="AlphaFoldDB" id="A0A1H8BZJ5"/>
<evidence type="ECO:0000256" key="4">
    <source>
        <dbReference type="ARBA" id="ARBA00022517"/>
    </source>
</evidence>
<proteinExistence type="inferred from homology"/>
<dbReference type="STRING" id="917.SAMN05216326_10453"/>
<dbReference type="EMBL" id="FOCP01000003">
    <property type="protein sequence ID" value="SEM87267.1"/>
    <property type="molecule type" value="Genomic_DNA"/>
</dbReference>
<sequence length="169" mass="19162">MSVRFVINALDFVRKAGERHGKIQLADLERIQDFLHENSGDVEYRINGIVGRDNKPYLQLQINGEMHLCCQRCLGSLVHQLEIQTSLLLVETEAELIQADEDETVDALLAIADMDVQDLIEEEIILSLAISSRHKEGECDVYDSKRYKATENSDSESPFSALESLKKIR</sequence>
<evidence type="ECO:0000256" key="2">
    <source>
        <dbReference type="ARBA" id="ARBA00010740"/>
    </source>
</evidence>
<evidence type="ECO:0000256" key="6">
    <source>
        <dbReference type="SAM" id="MobiDB-lite"/>
    </source>
</evidence>
<evidence type="ECO:0000256" key="5">
    <source>
        <dbReference type="ARBA" id="ARBA00031841"/>
    </source>
</evidence>
<feature type="region of interest" description="Disordered" evidence="6">
    <location>
        <begin position="150"/>
        <end position="169"/>
    </location>
</feature>
<dbReference type="GO" id="GO:0005829">
    <property type="term" value="C:cytosol"/>
    <property type="evidence" value="ECO:0007669"/>
    <property type="project" value="TreeGrafter"/>
</dbReference>
<accession>A0A1H8BZJ5</accession>
<gene>
    <name evidence="7" type="ORF">SAMN05216325_103157</name>
</gene>
<organism evidence="7 8">
    <name type="scientific">Nitrosomonas marina</name>
    <dbReference type="NCBI Taxonomy" id="917"/>
    <lineage>
        <taxon>Bacteria</taxon>
        <taxon>Pseudomonadati</taxon>
        <taxon>Pseudomonadota</taxon>
        <taxon>Betaproteobacteria</taxon>
        <taxon>Nitrosomonadales</taxon>
        <taxon>Nitrosomonadaceae</taxon>
        <taxon>Nitrosomonas</taxon>
    </lineage>
</organism>
<dbReference type="OrthoDB" id="5297600at2"/>
<dbReference type="InterPro" id="IPR039255">
    <property type="entry name" value="YceD_bac"/>
</dbReference>
<protein>
    <recommendedName>
        <fullName evidence="3">Large ribosomal RNA subunit accumulation protein YceD</fullName>
    </recommendedName>
    <alternativeName>
        <fullName evidence="5">23S rRNA accumulation protein YceD</fullName>
    </alternativeName>
</protein>
<dbReference type="InterPro" id="IPR003772">
    <property type="entry name" value="YceD"/>
</dbReference>
<evidence type="ECO:0000256" key="3">
    <source>
        <dbReference type="ARBA" id="ARBA00015716"/>
    </source>
</evidence>
<dbReference type="PANTHER" id="PTHR38099:SF1">
    <property type="entry name" value="LARGE RIBOSOMAL RNA SUBUNIT ACCUMULATION PROTEIN YCED"/>
    <property type="match status" value="1"/>
</dbReference>
<dbReference type="GO" id="GO:0042254">
    <property type="term" value="P:ribosome biogenesis"/>
    <property type="evidence" value="ECO:0007669"/>
    <property type="project" value="UniProtKB-KW"/>
</dbReference>
<dbReference type="RefSeq" id="WP_090628001.1">
    <property type="nucleotide sequence ID" value="NZ_FOCP01000003.1"/>
</dbReference>
<dbReference type="Pfam" id="PF02620">
    <property type="entry name" value="YceD"/>
    <property type="match status" value="1"/>
</dbReference>
<dbReference type="Proteomes" id="UP000199459">
    <property type="component" value="Unassembled WGS sequence"/>
</dbReference>